<organism evidence="1 2">
    <name type="scientific">Hondaea fermentalgiana</name>
    <dbReference type="NCBI Taxonomy" id="2315210"/>
    <lineage>
        <taxon>Eukaryota</taxon>
        <taxon>Sar</taxon>
        <taxon>Stramenopiles</taxon>
        <taxon>Bigyra</taxon>
        <taxon>Labyrinthulomycetes</taxon>
        <taxon>Thraustochytrida</taxon>
        <taxon>Thraustochytriidae</taxon>
        <taxon>Hondaea</taxon>
    </lineage>
</organism>
<evidence type="ECO:0000313" key="2">
    <source>
        <dbReference type="Proteomes" id="UP000241890"/>
    </source>
</evidence>
<proteinExistence type="predicted"/>
<name>A0A2R5GXU4_9STRA</name>
<dbReference type="AlphaFoldDB" id="A0A2R5GXU4"/>
<reference evidence="1 2" key="1">
    <citation type="submission" date="2017-12" db="EMBL/GenBank/DDBJ databases">
        <title>Sequencing, de novo assembly and annotation of complete genome of a new Thraustochytrid species, strain FCC1311.</title>
        <authorList>
            <person name="Sedici K."/>
            <person name="Godart F."/>
            <person name="Aiese Cigliano R."/>
            <person name="Sanseverino W."/>
            <person name="Barakat M."/>
            <person name="Ortet P."/>
            <person name="Marechal E."/>
            <person name="Cagnac O."/>
            <person name="Amato A."/>
        </authorList>
    </citation>
    <scope>NUCLEOTIDE SEQUENCE [LARGE SCALE GENOMIC DNA]</scope>
</reference>
<keyword evidence="2" id="KW-1185">Reference proteome</keyword>
<dbReference type="Proteomes" id="UP000241890">
    <property type="component" value="Unassembled WGS sequence"/>
</dbReference>
<accession>A0A2R5GXU4</accession>
<evidence type="ECO:0000313" key="1">
    <source>
        <dbReference type="EMBL" id="GBG33251.1"/>
    </source>
</evidence>
<dbReference type="InParanoid" id="A0A2R5GXU4"/>
<gene>
    <name evidence="1" type="ORF">FCC1311_094752</name>
</gene>
<comment type="caution">
    <text evidence="1">The sequence shown here is derived from an EMBL/GenBank/DDBJ whole genome shotgun (WGS) entry which is preliminary data.</text>
</comment>
<protein>
    <submittedName>
        <fullName evidence="1">Uncharacterized protein</fullName>
    </submittedName>
</protein>
<sequence length="355" mass="39867">MTTERKEDEVLRALAKVVDSAILATCVFDIFDVFDIDVFDIFDIFDVFDIFGFDSGISPSRSRSTKALRLDLDALERNLSRVADEFPDILIGNEVEIEDNRVHDIEIFMLQGQRTKLANPSTFTLAIFWATWDPLQRARLQEVSRLFASCKTSEDYVVQFVAVDDSLDAVASVVDHMREVTSNDDTWSRKKHSWAGRPEDLCARHSARALRITGLVPCLVVLGAEAQIMCTYPLVVSTKEKNQANGDNEKDTSTVSETLGSAVNQDNAFDPNVAAVRLGLAAMSATTESERHLPRFTSTNEFSVWLTARANRLRGPIDFEERWERNDLVSILLLREPDLHPIARTGNSVQPIVDQ</sequence>
<dbReference type="EMBL" id="BEYU01000149">
    <property type="protein sequence ID" value="GBG33251.1"/>
    <property type="molecule type" value="Genomic_DNA"/>
</dbReference>